<dbReference type="PANTHER" id="PTHR34401:SF6">
    <property type="entry name" value="DUF19 DOMAIN-CONTAINING PROTEIN"/>
    <property type="match status" value="1"/>
</dbReference>
<evidence type="ECO:0000313" key="2">
    <source>
        <dbReference type="Proteomes" id="UP000605970"/>
    </source>
</evidence>
<comment type="caution">
    <text evidence="1">The sequence shown here is derived from an EMBL/GenBank/DDBJ whole genome shotgun (WGS) entry which is preliminary data.</text>
</comment>
<dbReference type="Proteomes" id="UP000605970">
    <property type="component" value="Unassembled WGS sequence"/>
</dbReference>
<keyword evidence="2" id="KW-1185">Reference proteome</keyword>
<organism evidence="1 2">
    <name type="scientific">Meloidogyne graminicola</name>
    <dbReference type="NCBI Taxonomy" id="189291"/>
    <lineage>
        <taxon>Eukaryota</taxon>
        <taxon>Metazoa</taxon>
        <taxon>Ecdysozoa</taxon>
        <taxon>Nematoda</taxon>
        <taxon>Chromadorea</taxon>
        <taxon>Rhabditida</taxon>
        <taxon>Tylenchina</taxon>
        <taxon>Tylenchomorpha</taxon>
        <taxon>Tylenchoidea</taxon>
        <taxon>Meloidogynidae</taxon>
        <taxon>Meloidogyninae</taxon>
        <taxon>Meloidogyne</taxon>
    </lineage>
</organism>
<accession>A0A8T0A6J8</accession>
<protein>
    <submittedName>
        <fullName evidence="1">Uncharacterized protein</fullName>
    </submittedName>
</protein>
<dbReference type="EMBL" id="JABEBT010000001">
    <property type="protein sequence ID" value="KAF7640523.1"/>
    <property type="molecule type" value="Genomic_DNA"/>
</dbReference>
<proteinExistence type="predicted"/>
<sequence>MFKIKGIFVLLFVLFCFYFVSSITLLSSAEKKHDKHFDIIFNSTTYTPTSNLIRQCSCVEESICILSMKRQINDCFDVCWADDKQIKEISASPEHLKTCFAKNEVLLDKFISCLKETHQTCTDSKPAPMIPRVNLEKLLGTGEKRLKSQAQSFLRKMSLDNQKLVLVE</sequence>
<reference evidence="1" key="1">
    <citation type="journal article" date="2020" name="Ecol. Evol.">
        <title>Genome structure and content of the rice root-knot nematode (Meloidogyne graminicola).</title>
        <authorList>
            <person name="Phan N.T."/>
            <person name="Danchin E.G.J."/>
            <person name="Klopp C."/>
            <person name="Perfus-Barbeoch L."/>
            <person name="Kozlowski D.K."/>
            <person name="Koutsovoulos G.D."/>
            <person name="Lopez-Roques C."/>
            <person name="Bouchez O."/>
            <person name="Zahm M."/>
            <person name="Besnard G."/>
            <person name="Bellafiore S."/>
        </authorList>
    </citation>
    <scope>NUCLEOTIDE SEQUENCE</scope>
    <source>
        <strain evidence="1">VN-18</strain>
    </source>
</reference>
<dbReference type="PANTHER" id="PTHR34401">
    <property type="entry name" value="PROTEIN CBG12388-RELATED"/>
    <property type="match status" value="1"/>
</dbReference>
<evidence type="ECO:0000313" key="1">
    <source>
        <dbReference type="EMBL" id="KAF7640523.1"/>
    </source>
</evidence>
<name>A0A8T0A6J8_9BILA</name>
<dbReference type="AlphaFoldDB" id="A0A8T0A6J8"/>
<gene>
    <name evidence="1" type="ORF">Mgra_00000346</name>
</gene>
<dbReference type="OrthoDB" id="5774418at2759"/>